<name>A0A9P9AGH4_9PEZI</name>
<accession>A0A9P9AGH4</accession>
<evidence type="ECO:0000256" key="1">
    <source>
        <dbReference type="ARBA" id="ARBA00022723"/>
    </source>
</evidence>
<keyword evidence="3" id="KW-0805">Transcription regulation</keyword>
<keyword evidence="7" id="KW-1185">Reference proteome</keyword>
<evidence type="ECO:0000313" key="7">
    <source>
        <dbReference type="Proteomes" id="UP000770015"/>
    </source>
</evidence>
<dbReference type="PANTHER" id="PTHR47660">
    <property type="entry name" value="TRANSCRIPTION FACTOR WITH C2H2 AND ZN(2)-CYS(6) DNA BINDING DOMAIN (EUROFUNG)-RELATED-RELATED"/>
    <property type="match status" value="1"/>
</dbReference>
<keyword evidence="5" id="KW-0539">Nucleus</keyword>
<organism evidence="6 7">
    <name type="scientific">Plectosphaerella plurivora</name>
    <dbReference type="NCBI Taxonomy" id="936078"/>
    <lineage>
        <taxon>Eukaryota</taxon>
        <taxon>Fungi</taxon>
        <taxon>Dikarya</taxon>
        <taxon>Ascomycota</taxon>
        <taxon>Pezizomycotina</taxon>
        <taxon>Sordariomycetes</taxon>
        <taxon>Hypocreomycetidae</taxon>
        <taxon>Glomerellales</taxon>
        <taxon>Plectosphaerellaceae</taxon>
        <taxon>Plectosphaerella</taxon>
    </lineage>
</organism>
<evidence type="ECO:0000313" key="6">
    <source>
        <dbReference type="EMBL" id="KAH6693669.1"/>
    </source>
</evidence>
<dbReference type="EMBL" id="JAGSXJ010000003">
    <property type="protein sequence ID" value="KAH6693669.1"/>
    <property type="molecule type" value="Genomic_DNA"/>
</dbReference>
<gene>
    <name evidence="6" type="ORF">F5X68DRAFT_258547</name>
</gene>
<keyword evidence="1" id="KW-0479">Metal-binding</keyword>
<keyword evidence="4" id="KW-0804">Transcription</keyword>
<evidence type="ECO:0000256" key="2">
    <source>
        <dbReference type="ARBA" id="ARBA00022833"/>
    </source>
</evidence>
<keyword evidence="2" id="KW-0862">Zinc</keyword>
<dbReference type="PANTHER" id="PTHR47660:SF2">
    <property type="entry name" value="TRANSCRIPTION FACTOR WITH C2H2 AND ZN(2)-CYS(6) DNA BINDING DOMAIN (EUROFUNG)"/>
    <property type="match status" value="1"/>
</dbReference>
<evidence type="ECO:0000256" key="3">
    <source>
        <dbReference type="ARBA" id="ARBA00023015"/>
    </source>
</evidence>
<dbReference type="OrthoDB" id="5423818at2759"/>
<comment type="caution">
    <text evidence="6">The sequence shown here is derived from an EMBL/GenBank/DDBJ whole genome shotgun (WGS) entry which is preliminary data.</text>
</comment>
<protein>
    <submittedName>
        <fullName evidence="6">Uncharacterized protein</fullName>
    </submittedName>
</protein>
<reference evidence="6" key="1">
    <citation type="journal article" date="2021" name="Nat. Commun.">
        <title>Genetic determinants of endophytism in the Arabidopsis root mycobiome.</title>
        <authorList>
            <person name="Mesny F."/>
            <person name="Miyauchi S."/>
            <person name="Thiergart T."/>
            <person name="Pickel B."/>
            <person name="Atanasova L."/>
            <person name="Karlsson M."/>
            <person name="Huettel B."/>
            <person name="Barry K.W."/>
            <person name="Haridas S."/>
            <person name="Chen C."/>
            <person name="Bauer D."/>
            <person name="Andreopoulos W."/>
            <person name="Pangilinan J."/>
            <person name="LaButti K."/>
            <person name="Riley R."/>
            <person name="Lipzen A."/>
            <person name="Clum A."/>
            <person name="Drula E."/>
            <person name="Henrissat B."/>
            <person name="Kohler A."/>
            <person name="Grigoriev I.V."/>
            <person name="Martin F.M."/>
            <person name="Hacquard S."/>
        </authorList>
    </citation>
    <scope>NUCLEOTIDE SEQUENCE</scope>
    <source>
        <strain evidence="6">MPI-SDFR-AT-0117</strain>
    </source>
</reference>
<dbReference type="GO" id="GO:0046872">
    <property type="term" value="F:metal ion binding"/>
    <property type="evidence" value="ECO:0007669"/>
    <property type="project" value="UniProtKB-KW"/>
</dbReference>
<dbReference type="AlphaFoldDB" id="A0A9P9AGH4"/>
<evidence type="ECO:0000256" key="5">
    <source>
        <dbReference type="ARBA" id="ARBA00023242"/>
    </source>
</evidence>
<sequence length="333" mass="36968">MMAVEPDATHQSYSTEESILSQALMPRSRMVAEDTFTARMLINKITEYPCMMATGKILPPFIHPPCASHKQPCPEGKPHTCLPDALAVCASNLGAVYSSTNGGDGSAWSQIYGHVSRLSAVFATLDISRQLQALQVVVLYVLLQSQDENERATKDAAGMVSTAEAFSRQIYGRTDLHKDVEPDRVERDDWIFLETLKRVGCLLYMIDLLLNIEGRTPSRGQCPEAICVTLPCNSVLWGTVADDEWRWRHQELTMANRKRGGRMLTLGDLLLLKSPLLPGETDEAFGRGVEDQLSEWSENADDFGMLLWMAMMLERDGQTFIINMACPPALVAA</sequence>
<evidence type="ECO:0000256" key="4">
    <source>
        <dbReference type="ARBA" id="ARBA00023163"/>
    </source>
</evidence>
<proteinExistence type="predicted"/>
<dbReference type="Proteomes" id="UP000770015">
    <property type="component" value="Unassembled WGS sequence"/>
</dbReference>